<evidence type="ECO:0000313" key="11">
    <source>
        <dbReference type="Proteomes" id="UP000288794"/>
    </source>
</evidence>
<protein>
    <recommendedName>
        <fullName evidence="9">Glucanase</fullName>
        <ecNumber evidence="9">3.2.1.-</ecNumber>
    </recommendedName>
</protein>
<dbReference type="Pfam" id="PF01270">
    <property type="entry name" value="Glyco_hydro_8"/>
    <property type="match status" value="1"/>
</dbReference>
<evidence type="ECO:0000256" key="7">
    <source>
        <dbReference type="ARBA" id="ARBA00023326"/>
    </source>
</evidence>
<dbReference type="AlphaFoldDB" id="A0A443IDC2"/>
<dbReference type="PRINTS" id="PR00735">
    <property type="entry name" value="GLHYDRLASE8"/>
</dbReference>
<dbReference type="InterPro" id="IPR019834">
    <property type="entry name" value="Glyco_hydro_8_CS"/>
</dbReference>
<dbReference type="EMBL" id="JMEE01000023">
    <property type="protein sequence ID" value="RWR02281.1"/>
    <property type="molecule type" value="Genomic_DNA"/>
</dbReference>
<keyword evidence="5" id="KW-0136">Cellulose degradation</keyword>
<accession>A0A443IDC2</accession>
<evidence type="ECO:0000256" key="9">
    <source>
        <dbReference type="RuleBase" id="RU361167"/>
    </source>
</evidence>
<keyword evidence="3" id="KW-0732">Signal</keyword>
<keyword evidence="6 9" id="KW-0326">Glycosidase</keyword>
<gene>
    <name evidence="10" type="ORF">ED28_07835</name>
</gene>
<keyword evidence="4 9" id="KW-0378">Hydrolase</keyword>
<dbReference type="PROSITE" id="PS00812">
    <property type="entry name" value="GLYCOSYL_HYDROL_F8"/>
    <property type="match status" value="1"/>
</dbReference>
<dbReference type="InterPro" id="IPR002037">
    <property type="entry name" value="Glyco_hydro_8"/>
</dbReference>
<evidence type="ECO:0000256" key="5">
    <source>
        <dbReference type="ARBA" id="ARBA00023001"/>
    </source>
</evidence>
<sequence>MLLMMLVCSTQAVAGSGWESYKSRFLAPDGRIIDTGNQGVSHTEGQGYAMLLAVQNDDRDSFERLWQWTQSHLSNPQNGLFYWRYNPAETHPVTDKNNASDGDVLIAWALLRAGEHWHEPRYLQQSDKIQQAVISQNVTTYAGKTLMLPGAQGFNKTTYIVLNPSYFIFPAWRDFARRSHLQVWNKLIDDGMDVLGDIHFGATDLPLDWVVLNADGTLAPATAWPPRFSYDAIRIPLYVWWYDAHSLRMVPFQRFWANYSRKNTPAWIDVISNMPASYSMAGGILAVRDLAMGDIAQLSDRLEGNEDYYSASLKLLVWAAKQD</sequence>
<evidence type="ECO:0000256" key="4">
    <source>
        <dbReference type="ARBA" id="ARBA00022801"/>
    </source>
</evidence>
<comment type="catalytic activity">
    <reaction evidence="1">
        <text>Endohydrolysis of (1-&gt;4)-beta-D-glucosidic linkages in cellulose, lichenin and cereal beta-D-glucans.</text>
        <dbReference type="EC" id="3.2.1.4"/>
    </reaction>
</comment>
<evidence type="ECO:0000256" key="1">
    <source>
        <dbReference type="ARBA" id="ARBA00000966"/>
    </source>
</evidence>
<organism evidence="10 11">
    <name type="scientific">[Pantoea] beijingensis</name>
    <dbReference type="NCBI Taxonomy" id="1324864"/>
    <lineage>
        <taxon>Bacteria</taxon>
        <taxon>Pseudomonadati</taxon>
        <taxon>Pseudomonadota</taxon>
        <taxon>Gammaproteobacteria</taxon>
        <taxon>Enterobacterales</taxon>
        <taxon>Erwiniaceae</taxon>
        <taxon>Erwinia</taxon>
    </lineage>
</organism>
<evidence type="ECO:0000256" key="3">
    <source>
        <dbReference type="ARBA" id="ARBA00022729"/>
    </source>
</evidence>
<keyword evidence="7 9" id="KW-0119">Carbohydrate metabolism</keyword>
<evidence type="ECO:0000256" key="8">
    <source>
        <dbReference type="PROSITE-ProRule" id="PRU10058"/>
    </source>
</evidence>
<dbReference type="Gene3D" id="1.50.10.10">
    <property type="match status" value="1"/>
</dbReference>
<dbReference type="SUPFAM" id="SSF48208">
    <property type="entry name" value="Six-hairpin glycosidases"/>
    <property type="match status" value="1"/>
</dbReference>
<dbReference type="Proteomes" id="UP000288794">
    <property type="component" value="Unassembled WGS sequence"/>
</dbReference>
<dbReference type="InterPro" id="IPR008928">
    <property type="entry name" value="6-hairpin_glycosidase_sf"/>
</dbReference>
<name>A0A443IDC2_9GAMM</name>
<proteinExistence type="inferred from homology"/>
<feature type="active site" description="Nucleophile" evidence="8">
    <location>
        <position position="101"/>
    </location>
</feature>
<keyword evidence="11" id="KW-1185">Reference proteome</keyword>
<evidence type="ECO:0000313" key="10">
    <source>
        <dbReference type="EMBL" id="RWR02281.1"/>
    </source>
</evidence>
<evidence type="ECO:0000256" key="2">
    <source>
        <dbReference type="ARBA" id="ARBA00009209"/>
    </source>
</evidence>
<comment type="caution">
    <text evidence="10">The sequence shown here is derived from an EMBL/GenBank/DDBJ whole genome shotgun (WGS) entry which is preliminary data.</text>
</comment>
<keyword evidence="7 9" id="KW-0624">Polysaccharide degradation</keyword>
<comment type="similarity">
    <text evidence="2 9">Belongs to the glycosyl hydrolase 8 (cellulase D) family.</text>
</comment>
<dbReference type="GO" id="GO:0008810">
    <property type="term" value="F:cellulase activity"/>
    <property type="evidence" value="ECO:0007669"/>
    <property type="project" value="UniProtKB-EC"/>
</dbReference>
<dbReference type="EC" id="3.2.1.-" evidence="9"/>
<dbReference type="GO" id="GO:0030245">
    <property type="term" value="P:cellulose catabolic process"/>
    <property type="evidence" value="ECO:0007669"/>
    <property type="project" value="UniProtKB-KW"/>
</dbReference>
<reference evidence="10 11" key="1">
    <citation type="submission" date="2014-04" db="EMBL/GenBank/DDBJ databases">
        <title>Draft genome sequence of Pantoea beijingensis strain LMG 27579, an emerging pathogen to Pleurotus eryngii with potential industrial application.</title>
        <authorList>
            <person name="Xu F."/>
            <person name="Liu Y."/>
            <person name="Wang S."/>
            <person name="Yin Y."/>
            <person name="Ma Y."/>
            <person name="Zhao S."/>
            <person name="Rong C."/>
        </authorList>
    </citation>
    <scope>NUCLEOTIDE SEQUENCE [LARGE SCALE GENOMIC DNA]</scope>
    <source>
        <strain evidence="10 11">LMG 27579</strain>
    </source>
</reference>
<evidence type="ECO:0000256" key="6">
    <source>
        <dbReference type="ARBA" id="ARBA00023295"/>
    </source>
</evidence>
<dbReference type="InterPro" id="IPR012341">
    <property type="entry name" value="6hp_glycosidase-like_sf"/>
</dbReference>